<feature type="compositionally biased region" description="Basic and acidic residues" evidence="8">
    <location>
        <begin position="160"/>
        <end position="189"/>
    </location>
</feature>
<feature type="region of interest" description="Disordered" evidence="8">
    <location>
        <begin position="1"/>
        <end position="127"/>
    </location>
</feature>
<feature type="compositionally biased region" description="Acidic residues" evidence="8">
    <location>
        <begin position="1700"/>
        <end position="1711"/>
    </location>
</feature>
<dbReference type="SUPFAM" id="SSF100950">
    <property type="entry name" value="NagB/RpiA/CoA transferase-like"/>
    <property type="match status" value="1"/>
</dbReference>
<dbReference type="InterPro" id="IPR042529">
    <property type="entry name" value="IF_2B-like_C"/>
</dbReference>
<feature type="region of interest" description="Disordered" evidence="8">
    <location>
        <begin position="141"/>
        <end position="275"/>
    </location>
</feature>
<sequence length="1754" mass="198431">MDSRRVPRTVSDPKVRQVGFFAPPDRSQSGPFIPFSSSPPVSDLSPSGNSLSPVMIPPPRHLSVDVSLPRPGNLYPAPLSPLRRDSIPVGSYNPSEFSSPTTTNLPDDTSSPGWHRRGSSGKFATSLPSAGFELPAAKQNSFTASRLTTVSNVNAPLGLSDKDGEVQKERTASSKPLKEKTTKAERRALQEAQRAAKAASKGEGTKTTTAASENLNPVKIAKGTLQKKESPPVAAPEKKGSDRATDKDRKKDVPHPRMQFDDKSRVEKAKKRSVVKQTEAKNRVELFRHLPQYEHGTRLPELESKFFQLDPVHPAVFKVGLRYLAGDISGGNARCIAMLQALQESIKDYSTPPEKVLIRDLTAKVNCYVSFLIECRPLSISMGNAIRFLKTRIAKLPLTLSESEAKTTLVTDIDHFISEKIILADKVIVKHAVTKIRDGDVLLTYGSSSAVEMILLHAHELGKDFRVVVVDSRPKLEGRLLLRRLVGKGVKCTYTHINAISYIMHEVTRVLLGASSVLSNGTVYSRVGTASVAMVAHSFRVPVLICCEAYKFHERVQLDSICSNELGDPETIAKVPGRMEINHLDGWANSDNLQLLNLIYDATPSDYVSMIITDYGMMSTPPRKSWTGWSLSPRTEPVDKGKGIAFTGTAQKSLTSQDYGNMDQEALIEKVSKLENELFDYQYNMGLLLLEKKEWSSKFEEIKQALEELNEAYRREQSAHLIAISEVEKREENLRKALGVEKQFARELEKELREMRSEYAETKYTADSKLAEANALATNVEEKSLEVEAKLRAADAKLAEVNRKSSEVERKLNAVYAQENALRREWSSFNAEREAYETNLSRQREDLQEWERKLQAAEEKLADGRRLLNQREQRANDTDRILRQKQNDLEDEQRKIVTANSVLRKKEDDMSSQIEDRTHKEKELEDARKSLERKERELLDLQEKLNIKERDGIQNLLDEQRSVLHSKEEEFELELRQRRASLDEELKGKVLELEKKEAEVNHMEEKIKKREQAVEKKMEKVKEKEKDHELKLKALKEKEKSLKNEEKFLGTERKQLDSEKENLLALKAELENVRAELEKQQIKISEDTEQLKITEDERMEYARLQSELKQEIDKCRLLREDLLKEAEDLNQEKERFEREWEELDEKRSEIKINLQELNEQRANFEKLKRTEEERISKEKLETENYVQRELEALRVAREAFEATMDHEKSILAEEAQSEKSQMLHAYEQQKRELESDMQRKQEEMESALHVQEKLFEEERQKELSNIEYLKEITHREMEEMKLERASLEKEKQEISANKGILEVQQLEMKKDIDVLVGLSRKLKDQRLAYIKERDRFIDFVKQQKSCSSCGEGIHVIEFYDLEALAEAETFEAPPLPSVAQEYLKDGLQGSPGRASDELSPGALNTGSMVSAGTMSWLRKCTSKILKFSPSKNIGNAASDCLIDESSLSQKCAGISPNKQSNKGNPMDLSVSMNVLDDQRVQQDDGVREVKVGQDNVEDSHHSDMKAGQRRTVKKGRGRSSKTEKAANTRTVLGKIPKEGENITNGSLETSDNMNKESQRGSGLLGGAPRNARKRSHTSQGTASEIDGNNSEGQSDSVASIRGKRRQQAAPSVQAHAERRYNLRRPRSAAPATSNGSLPDPVSESQEENRNSKASLQTPQVNNSEDVKDRNFVIGHPTVAESPLNDAVDNQESSANMANELLDDTGLSEEVNETPKRPSAYRDEEGSDDSDDEEEEIEHPGEVSVGKKIWTFITT</sequence>
<feature type="compositionally biased region" description="Low complexity" evidence="8">
    <location>
        <begin position="190"/>
        <end position="199"/>
    </location>
</feature>
<feature type="compositionally biased region" description="Basic residues" evidence="8">
    <location>
        <begin position="1507"/>
        <end position="1519"/>
    </location>
</feature>
<evidence type="ECO:0000256" key="3">
    <source>
        <dbReference type="ARBA" id="ARBA00023242"/>
    </source>
</evidence>
<comment type="caution">
    <text evidence="9">The sequence shown here is derived from an EMBL/GenBank/DDBJ whole genome shotgun (WGS) entry which is preliminary data.</text>
</comment>
<evidence type="ECO:0000256" key="2">
    <source>
        <dbReference type="ARBA" id="ARBA00023054"/>
    </source>
</evidence>
<feature type="compositionally biased region" description="Polar residues" evidence="8">
    <location>
        <begin position="1577"/>
        <end position="1597"/>
    </location>
</feature>
<evidence type="ECO:0000256" key="6">
    <source>
        <dbReference type="RuleBase" id="RU003814"/>
    </source>
</evidence>
<evidence type="ECO:0000313" key="10">
    <source>
        <dbReference type="Proteomes" id="UP000826656"/>
    </source>
</evidence>
<dbReference type="InterPro" id="IPR037171">
    <property type="entry name" value="NagB/RpiA_transferase-like"/>
</dbReference>
<dbReference type="PANTHER" id="PTHR31908:SF13">
    <property type="entry name" value="PROTEIN CROWDED NUCLEI 1-LIKE"/>
    <property type="match status" value="1"/>
</dbReference>
<feature type="compositionally biased region" description="Polar residues" evidence="8">
    <location>
        <begin position="1687"/>
        <end position="1696"/>
    </location>
</feature>
<evidence type="ECO:0000256" key="8">
    <source>
        <dbReference type="SAM" id="MobiDB-lite"/>
    </source>
</evidence>
<feature type="compositionally biased region" description="Low complexity" evidence="8">
    <location>
        <begin position="27"/>
        <end position="47"/>
    </location>
</feature>
<reference evidence="9 10" key="1">
    <citation type="journal article" date="2021" name="bioRxiv">
        <title>Chromosome-scale and haplotype-resolved genome assembly of a tetraploid potato cultivar.</title>
        <authorList>
            <person name="Sun H."/>
            <person name="Jiao W.-B."/>
            <person name="Krause K."/>
            <person name="Campoy J.A."/>
            <person name="Goel M."/>
            <person name="Folz-Donahue K."/>
            <person name="Kukat C."/>
            <person name="Huettel B."/>
            <person name="Schneeberger K."/>
        </authorList>
    </citation>
    <scope>NUCLEOTIDE SEQUENCE [LARGE SCALE GENOMIC DNA]</scope>
    <source>
        <strain evidence="9">SolTubOtavaFocal</strain>
        <tissue evidence="9">Leaves</tissue>
    </source>
</reference>
<feature type="coiled-coil region" evidence="7">
    <location>
        <begin position="979"/>
        <end position="1174"/>
    </location>
</feature>
<dbReference type="Pfam" id="PF01008">
    <property type="entry name" value="IF-2B"/>
    <property type="match status" value="1"/>
</dbReference>
<feature type="compositionally biased region" description="Basic and acidic residues" evidence="8">
    <location>
        <begin position="1712"/>
        <end position="1723"/>
    </location>
</feature>
<evidence type="ECO:0000256" key="4">
    <source>
        <dbReference type="ARBA" id="ARBA00024186"/>
    </source>
</evidence>
<feature type="region of interest" description="Disordered" evidence="8">
    <location>
        <begin position="904"/>
        <end position="923"/>
    </location>
</feature>
<feature type="compositionally biased region" description="Polar residues" evidence="8">
    <location>
        <begin position="1651"/>
        <end position="1663"/>
    </location>
</feature>
<evidence type="ECO:0000256" key="1">
    <source>
        <dbReference type="ARBA" id="ARBA00007251"/>
    </source>
</evidence>
<feature type="compositionally biased region" description="Polar residues" evidence="8">
    <location>
        <begin position="92"/>
        <end position="112"/>
    </location>
</feature>
<gene>
    <name evidence="9" type="ORF">KY290_016353</name>
</gene>
<dbReference type="EMBL" id="JAIVGD010000011">
    <property type="protein sequence ID" value="KAH0772372.1"/>
    <property type="molecule type" value="Genomic_DNA"/>
</dbReference>
<keyword evidence="3" id="KW-0539">Nucleus</keyword>
<dbReference type="PANTHER" id="PTHR31908">
    <property type="entry name" value="PROTEIN CROWDED NUCLEI 4"/>
    <property type="match status" value="1"/>
</dbReference>
<comment type="subcellular location">
    <subcellularLocation>
        <location evidence="4">Nucleus lamina</location>
    </subcellularLocation>
</comment>
<dbReference type="Gene3D" id="3.40.50.10470">
    <property type="entry name" value="Translation initiation factor eif-2b, domain 2"/>
    <property type="match status" value="1"/>
</dbReference>
<dbReference type="InterPro" id="IPR040418">
    <property type="entry name" value="CRWN"/>
</dbReference>
<comment type="similarity">
    <text evidence="5">Belongs to the CRWN family.</text>
</comment>
<evidence type="ECO:0000256" key="7">
    <source>
        <dbReference type="SAM" id="Coils"/>
    </source>
</evidence>
<dbReference type="InterPro" id="IPR000649">
    <property type="entry name" value="IF-2B-related"/>
</dbReference>
<accession>A0ABQ7VV23</accession>
<feature type="coiled-coil region" evidence="7">
    <location>
        <begin position="692"/>
        <end position="719"/>
    </location>
</feature>
<feature type="coiled-coil region" evidence="7">
    <location>
        <begin position="1212"/>
        <end position="1304"/>
    </location>
</feature>
<feature type="compositionally biased region" description="Polar residues" evidence="8">
    <location>
        <begin position="205"/>
        <end position="215"/>
    </location>
</feature>
<keyword evidence="10" id="KW-1185">Reference proteome</keyword>
<organism evidence="9 10">
    <name type="scientific">Solanum tuberosum</name>
    <name type="common">Potato</name>
    <dbReference type="NCBI Taxonomy" id="4113"/>
    <lineage>
        <taxon>Eukaryota</taxon>
        <taxon>Viridiplantae</taxon>
        <taxon>Streptophyta</taxon>
        <taxon>Embryophyta</taxon>
        <taxon>Tracheophyta</taxon>
        <taxon>Spermatophyta</taxon>
        <taxon>Magnoliopsida</taxon>
        <taxon>eudicotyledons</taxon>
        <taxon>Gunneridae</taxon>
        <taxon>Pentapetalae</taxon>
        <taxon>asterids</taxon>
        <taxon>lamiids</taxon>
        <taxon>Solanales</taxon>
        <taxon>Solanaceae</taxon>
        <taxon>Solanoideae</taxon>
        <taxon>Solaneae</taxon>
        <taxon>Solanum</taxon>
    </lineage>
</organism>
<feature type="compositionally biased region" description="Basic and acidic residues" evidence="8">
    <location>
        <begin position="226"/>
        <end position="267"/>
    </location>
</feature>
<comment type="similarity">
    <text evidence="1 6">Belongs to the eIF-2B alpha/beta/delta subunits family.</text>
</comment>
<keyword evidence="2 7" id="KW-0175">Coiled coil</keyword>
<dbReference type="Proteomes" id="UP000826656">
    <property type="component" value="Unassembled WGS sequence"/>
</dbReference>
<name>A0ABQ7VV23_SOLTU</name>
<feature type="region of interest" description="Disordered" evidence="8">
    <location>
        <begin position="1490"/>
        <end position="1754"/>
    </location>
</feature>
<proteinExistence type="inferred from homology"/>
<feature type="compositionally biased region" description="Basic and acidic residues" evidence="8">
    <location>
        <begin position="1"/>
        <end position="15"/>
    </location>
</feature>
<evidence type="ECO:0000313" key="9">
    <source>
        <dbReference type="EMBL" id="KAH0772372.1"/>
    </source>
</evidence>
<feature type="compositionally biased region" description="Polar residues" evidence="8">
    <location>
        <begin position="141"/>
        <end position="154"/>
    </location>
</feature>
<protein>
    <submittedName>
        <fullName evidence="9">Uncharacterized protein</fullName>
    </submittedName>
</protein>
<feature type="compositionally biased region" description="Acidic residues" evidence="8">
    <location>
        <begin position="1724"/>
        <end position="1736"/>
    </location>
</feature>
<feature type="compositionally biased region" description="Polar residues" evidence="8">
    <location>
        <begin position="1541"/>
        <end position="1552"/>
    </location>
</feature>
<feature type="compositionally biased region" description="Basic and acidic residues" evidence="8">
    <location>
        <begin position="1490"/>
        <end position="1506"/>
    </location>
</feature>
<evidence type="ECO:0000256" key="5">
    <source>
        <dbReference type="ARBA" id="ARBA00024208"/>
    </source>
</evidence>